<sequence length="60" mass="7058">MDISSELTSYFNDTNYEKWSCMDCLEYLKEVCAHLTSNDRDEIFQNYKAQLPSMSSRSSM</sequence>
<evidence type="ECO:0000313" key="1">
    <source>
        <dbReference type="EMBL" id="CAG8554843.1"/>
    </source>
</evidence>
<gene>
    <name evidence="1" type="ORF">PBRASI_LOCUS5280</name>
</gene>
<evidence type="ECO:0000313" key="2">
    <source>
        <dbReference type="Proteomes" id="UP000789739"/>
    </source>
</evidence>
<proteinExistence type="predicted"/>
<name>A0A9N9B6F2_9GLOM</name>
<dbReference type="EMBL" id="CAJVPI010000603">
    <property type="protein sequence ID" value="CAG8554843.1"/>
    <property type="molecule type" value="Genomic_DNA"/>
</dbReference>
<organism evidence="1 2">
    <name type="scientific">Paraglomus brasilianum</name>
    <dbReference type="NCBI Taxonomy" id="144538"/>
    <lineage>
        <taxon>Eukaryota</taxon>
        <taxon>Fungi</taxon>
        <taxon>Fungi incertae sedis</taxon>
        <taxon>Mucoromycota</taxon>
        <taxon>Glomeromycotina</taxon>
        <taxon>Glomeromycetes</taxon>
        <taxon>Paraglomerales</taxon>
        <taxon>Paraglomeraceae</taxon>
        <taxon>Paraglomus</taxon>
    </lineage>
</organism>
<reference evidence="1" key="1">
    <citation type="submission" date="2021-06" db="EMBL/GenBank/DDBJ databases">
        <authorList>
            <person name="Kallberg Y."/>
            <person name="Tangrot J."/>
            <person name="Rosling A."/>
        </authorList>
    </citation>
    <scope>NUCLEOTIDE SEQUENCE</scope>
    <source>
        <strain evidence="1">BR232B</strain>
    </source>
</reference>
<keyword evidence="2" id="KW-1185">Reference proteome</keyword>
<comment type="caution">
    <text evidence="1">The sequence shown here is derived from an EMBL/GenBank/DDBJ whole genome shotgun (WGS) entry which is preliminary data.</text>
</comment>
<protein>
    <submittedName>
        <fullName evidence="1">10130_t:CDS:1</fullName>
    </submittedName>
</protein>
<dbReference type="Proteomes" id="UP000789739">
    <property type="component" value="Unassembled WGS sequence"/>
</dbReference>
<dbReference type="AlphaFoldDB" id="A0A9N9B6F2"/>
<accession>A0A9N9B6F2</accession>